<dbReference type="KEGG" id="uam:UABAM_04869"/>
<protein>
    <submittedName>
        <fullName evidence="1">Uncharacterized protein</fullName>
    </submittedName>
</protein>
<sequence>MTKIKNILFLLLFISFGFAEINLFRVKNIKLYTENYPWLDELHLQVDGAARKGLNNTLITISIYHETQRVRWYDVLVKNVDGRLVFGGKWGPINNGVEEIQAGVYTVKVEVSLEKQSRKMFQLLTTKLRGQKIKAFEKKFPIGSAARRKREKKQNQQYYLEKIKTIQNIYEEMITNRNSVFRHIIKAKEKKMTIKQWRSWFNNSFNTRLTQLKQSLEKREKQFFSLRYKTTHDNIKLYCKFLKEMTVNYTKSFYEYYRKKSRYRPPYTNRQFTTHLRYIRQLHVESQKDMQIDLESKLGFMPPRTPY</sequence>
<evidence type="ECO:0000313" key="2">
    <source>
        <dbReference type="Proteomes" id="UP000326354"/>
    </source>
</evidence>
<keyword evidence="2" id="KW-1185">Reference proteome</keyword>
<reference evidence="1 2" key="1">
    <citation type="submission" date="2019-08" db="EMBL/GenBank/DDBJ databases">
        <title>Complete genome sequence of Candidatus Uab amorphum.</title>
        <authorList>
            <person name="Shiratori T."/>
            <person name="Suzuki S."/>
            <person name="Kakizawa Y."/>
            <person name="Ishida K."/>
        </authorList>
    </citation>
    <scope>NUCLEOTIDE SEQUENCE [LARGE SCALE GENOMIC DNA]</scope>
    <source>
        <strain evidence="1 2">SRT547</strain>
    </source>
</reference>
<dbReference type="EMBL" id="AP019860">
    <property type="protein sequence ID" value="BBM86483.1"/>
    <property type="molecule type" value="Genomic_DNA"/>
</dbReference>
<name>A0A5S9IQY2_UABAM</name>
<dbReference type="AlphaFoldDB" id="A0A5S9IQY2"/>
<gene>
    <name evidence="1" type="ORF">UABAM_04869</name>
</gene>
<proteinExistence type="predicted"/>
<dbReference type="RefSeq" id="WP_151970539.1">
    <property type="nucleotide sequence ID" value="NZ_AP019860.1"/>
</dbReference>
<organism evidence="1 2">
    <name type="scientific">Uabimicrobium amorphum</name>
    <dbReference type="NCBI Taxonomy" id="2596890"/>
    <lineage>
        <taxon>Bacteria</taxon>
        <taxon>Pseudomonadati</taxon>
        <taxon>Planctomycetota</taxon>
        <taxon>Candidatus Uabimicrobiia</taxon>
        <taxon>Candidatus Uabimicrobiales</taxon>
        <taxon>Candidatus Uabimicrobiaceae</taxon>
        <taxon>Candidatus Uabimicrobium</taxon>
    </lineage>
</organism>
<dbReference type="Proteomes" id="UP000326354">
    <property type="component" value="Chromosome"/>
</dbReference>
<accession>A0A5S9IQY2</accession>
<evidence type="ECO:0000313" key="1">
    <source>
        <dbReference type="EMBL" id="BBM86483.1"/>
    </source>
</evidence>